<feature type="non-terminal residue" evidence="1">
    <location>
        <position position="246"/>
    </location>
</feature>
<name>A0A6J4U4M0_9BACT</name>
<sequence length="246" mass="24663">MDLPFDPALFFSTDPVRGALRDRNGDGFVDDLRVRIVVEGAPSAAEWVELFHLAVRLGLESDGFTPPLALAAGSPLPPDSLPLVFRPATAAPPGVAIPSGPVVRGAAAVGALWRHGLDPMGAAAPVAAAPPETSLDLAALYGGDGRGALADDDGDLFPERVRLCPVIPPALPPAAGLALLDLAARLGVEACGLRFPLAAGPGAVPPPDAVPLIIARGAAEPEGVRGESLAALPVPGPGAGLCAVVE</sequence>
<gene>
    <name evidence="1" type="ORF">AVDCRST_MAG88-1</name>
</gene>
<protein>
    <submittedName>
        <fullName evidence="1">Uncharacterized protein</fullName>
    </submittedName>
</protein>
<proteinExistence type="predicted"/>
<dbReference type="EMBL" id="CADCWM010000001">
    <property type="protein sequence ID" value="CAA9540837.1"/>
    <property type="molecule type" value="Genomic_DNA"/>
</dbReference>
<reference evidence="1" key="1">
    <citation type="submission" date="2020-02" db="EMBL/GenBank/DDBJ databases">
        <authorList>
            <person name="Meier V. D."/>
        </authorList>
    </citation>
    <scope>NUCLEOTIDE SEQUENCE</scope>
    <source>
        <strain evidence="1">AVDCRST_MAG88</strain>
    </source>
</reference>
<dbReference type="AlphaFoldDB" id="A0A6J4U4M0"/>
<evidence type="ECO:0000313" key="1">
    <source>
        <dbReference type="EMBL" id="CAA9540837.1"/>
    </source>
</evidence>
<accession>A0A6J4U4M0</accession>
<organism evidence="1">
    <name type="scientific">uncultured Thermomicrobiales bacterium</name>
    <dbReference type="NCBI Taxonomy" id="1645740"/>
    <lineage>
        <taxon>Bacteria</taxon>
        <taxon>Pseudomonadati</taxon>
        <taxon>Thermomicrobiota</taxon>
        <taxon>Thermomicrobia</taxon>
        <taxon>Thermomicrobiales</taxon>
        <taxon>environmental samples</taxon>
    </lineage>
</organism>